<dbReference type="Pfam" id="PF04230">
    <property type="entry name" value="PS_pyruv_trans"/>
    <property type="match status" value="1"/>
</dbReference>
<evidence type="ECO:0000313" key="2">
    <source>
        <dbReference type="EMBL" id="ARJ58021.1"/>
    </source>
</evidence>
<name>A0A2H4H6D0_STRSU</name>
<dbReference type="InterPro" id="IPR007345">
    <property type="entry name" value="Polysacch_pyruvyl_Trfase"/>
</dbReference>
<reference evidence="2" key="1">
    <citation type="submission" date="2016-08" db="EMBL/GenBank/DDBJ databases">
        <title>Novel cps loci in Streptococcus suis.</title>
        <authorList>
            <person name="Sadowy E."/>
        </authorList>
    </citation>
    <scope>NUCLEOTIDE SEQUENCE</scope>
    <source>
        <strain evidence="2">3366</strain>
    </source>
</reference>
<sequence length="376" mass="43881">MKVGILTLYYNNANYGGLLQSYALENAINSIGYESEQISYDFKMEYLTGGSRLKYLLSKYIKQFIPGFRYHNSHFEKALKLFEKKIPHSKKVTKNSIKDLNSKYDLFVCGSDQIWNPIGWQTTFFLDFATKPKISYAASVARDSLSKDEVEFISGLTSDFSSLSVREQTTSKFLTNELGMEFEVVPDPTLLLSREEWETKFPNKTKNENKRPYIFAYFLGFNSEQRNDCIKFAKSKGLDIYFIPYMKKESYDWDKANDKYLAQQFEVEDFLDLIRNAELILTDSFHGAVFSCVFEKPFYVLNRQLIGNEKSMNSRLDTLFNLLNIEETRMIENVFSIDGYNFGEEELRKIKKSKDECKVIGINYIERAINKVKQNE</sequence>
<organism evidence="2">
    <name type="scientific">Streptococcus suis</name>
    <dbReference type="NCBI Taxonomy" id="1307"/>
    <lineage>
        <taxon>Bacteria</taxon>
        <taxon>Bacillati</taxon>
        <taxon>Bacillota</taxon>
        <taxon>Bacilli</taxon>
        <taxon>Lactobacillales</taxon>
        <taxon>Streptococcaceae</taxon>
        <taxon>Streptococcus</taxon>
    </lineage>
</organism>
<dbReference type="EMBL" id="KX785319">
    <property type="protein sequence ID" value="ARJ58021.1"/>
    <property type="molecule type" value="Genomic_DNA"/>
</dbReference>
<dbReference type="GO" id="GO:0016740">
    <property type="term" value="F:transferase activity"/>
    <property type="evidence" value="ECO:0007669"/>
    <property type="project" value="UniProtKB-KW"/>
</dbReference>
<protein>
    <submittedName>
        <fullName evidence="2">Putative glycosyltransferase</fullName>
    </submittedName>
</protein>
<accession>A0A2H4H6D0</accession>
<evidence type="ECO:0000259" key="1">
    <source>
        <dbReference type="Pfam" id="PF04230"/>
    </source>
</evidence>
<dbReference type="AlphaFoldDB" id="A0A2H4H6D0"/>
<proteinExistence type="predicted"/>
<keyword evidence="2" id="KW-0808">Transferase</keyword>
<feature type="domain" description="Polysaccharide pyruvyl transferase" evidence="1">
    <location>
        <begin position="14"/>
        <end position="303"/>
    </location>
</feature>